<keyword evidence="12" id="KW-1185">Reference proteome</keyword>
<feature type="compositionally biased region" description="Polar residues" evidence="7">
    <location>
        <begin position="321"/>
        <end position="335"/>
    </location>
</feature>
<feature type="domain" description="RMI1 N-terminal" evidence="10">
    <location>
        <begin position="12"/>
        <end position="61"/>
    </location>
</feature>
<evidence type="ECO:0000256" key="2">
    <source>
        <dbReference type="ARBA" id="ARBA00006395"/>
    </source>
</evidence>
<dbReference type="GO" id="GO:0031422">
    <property type="term" value="C:RecQ family helicase-topoisomerase III complex"/>
    <property type="evidence" value="ECO:0007669"/>
    <property type="project" value="TreeGrafter"/>
</dbReference>
<dbReference type="Pfam" id="PF16099">
    <property type="entry name" value="RMI1_C"/>
    <property type="match status" value="1"/>
</dbReference>
<evidence type="ECO:0000259" key="10">
    <source>
        <dbReference type="Pfam" id="PF21000"/>
    </source>
</evidence>
<evidence type="ECO:0000256" key="1">
    <source>
        <dbReference type="ARBA" id="ARBA00004123"/>
    </source>
</evidence>
<feature type="domain" description="RecQ mediated genome instability protein 1 OB-fold" evidence="8">
    <location>
        <begin position="68"/>
        <end position="199"/>
    </location>
</feature>
<evidence type="ECO:0000256" key="7">
    <source>
        <dbReference type="SAM" id="MobiDB-lite"/>
    </source>
</evidence>
<evidence type="ECO:0000256" key="6">
    <source>
        <dbReference type="ARBA" id="ARBA00024977"/>
    </source>
</evidence>
<dbReference type="Proteomes" id="UP001445076">
    <property type="component" value="Unassembled WGS sequence"/>
</dbReference>
<dbReference type="GO" id="GO:0000166">
    <property type="term" value="F:nucleotide binding"/>
    <property type="evidence" value="ECO:0007669"/>
    <property type="project" value="InterPro"/>
</dbReference>
<dbReference type="Gene3D" id="2.40.50.770">
    <property type="entry name" value="RecQ-mediated genome instability protein Rmi1, C-terminal domain"/>
    <property type="match status" value="1"/>
</dbReference>
<dbReference type="InterPro" id="IPR013894">
    <property type="entry name" value="RMI1_OB"/>
</dbReference>
<feature type="compositionally biased region" description="Low complexity" evidence="7">
    <location>
        <begin position="433"/>
        <end position="443"/>
    </location>
</feature>
<dbReference type="InterPro" id="IPR042470">
    <property type="entry name" value="RMI1_N_C_sf"/>
</dbReference>
<feature type="compositionally biased region" description="Low complexity" evidence="7">
    <location>
        <begin position="305"/>
        <end position="320"/>
    </location>
</feature>
<feature type="region of interest" description="Disordered" evidence="7">
    <location>
        <begin position="305"/>
        <end position="335"/>
    </location>
</feature>
<evidence type="ECO:0000313" key="12">
    <source>
        <dbReference type="Proteomes" id="UP001445076"/>
    </source>
</evidence>
<accession>A0AAW0XHB1</accession>
<dbReference type="Gene3D" id="2.40.50.510">
    <property type="match status" value="1"/>
</dbReference>
<comment type="function">
    <text evidence="6">Essential component of the RMI complex, a complex that plays an important role in the processing of homologous recombination intermediates to limit DNA crossover formation in cells. Promotes TOP3A binding to double Holliday junctions (DHJ) and hence stimulates TOP3A-mediated dissolution. Required for BLM phosphorylation during mitosis. Within the BLM complex, required for BLM and TOP3A stability.</text>
</comment>
<feature type="compositionally biased region" description="Polar residues" evidence="7">
    <location>
        <begin position="240"/>
        <end position="264"/>
    </location>
</feature>
<evidence type="ECO:0000313" key="11">
    <source>
        <dbReference type="EMBL" id="KAK8743242.1"/>
    </source>
</evidence>
<dbReference type="SMART" id="SM01161">
    <property type="entry name" value="DUF1767"/>
    <property type="match status" value="1"/>
</dbReference>
<dbReference type="AlphaFoldDB" id="A0AAW0XHB1"/>
<dbReference type="EMBL" id="JARKIK010000025">
    <property type="protein sequence ID" value="KAK8743242.1"/>
    <property type="molecule type" value="Genomic_DNA"/>
</dbReference>
<dbReference type="GO" id="GO:0000724">
    <property type="term" value="P:double-strand break repair via homologous recombination"/>
    <property type="evidence" value="ECO:0007669"/>
    <property type="project" value="TreeGrafter"/>
</dbReference>
<gene>
    <name evidence="11" type="ORF">OTU49_001326</name>
</gene>
<dbReference type="PANTHER" id="PTHR14790">
    <property type="entry name" value="RECQ-MEDIATED GENOME INSTABILITY PROTEIN 1 RMI1"/>
    <property type="match status" value="1"/>
</dbReference>
<evidence type="ECO:0000256" key="5">
    <source>
        <dbReference type="ARBA" id="ARBA00023242"/>
    </source>
</evidence>
<comment type="similarity">
    <text evidence="2">Belongs to the RMI1 family.</text>
</comment>
<keyword evidence="4" id="KW-0235">DNA replication</keyword>
<reference evidence="11 12" key="1">
    <citation type="journal article" date="2024" name="BMC Genomics">
        <title>Genome assembly of redclaw crayfish (Cherax quadricarinatus) provides insights into its immune adaptation and hypoxia tolerance.</title>
        <authorList>
            <person name="Liu Z."/>
            <person name="Zheng J."/>
            <person name="Li H."/>
            <person name="Fang K."/>
            <person name="Wang S."/>
            <person name="He J."/>
            <person name="Zhou D."/>
            <person name="Weng S."/>
            <person name="Chi M."/>
            <person name="Gu Z."/>
            <person name="He J."/>
            <person name="Li F."/>
            <person name="Wang M."/>
        </authorList>
    </citation>
    <scope>NUCLEOTIDE SEQUENCE [LARGE SCALE GENOMIC DNA]</scope>
    <source>
        <strain evidence="11">ZL_2023a</strain>
    </source>
</reference>
<dbReference type="InterPro" id="IPR032199">
    <property type="entry name" value="RMI1_C"/>
</dbReference>
<evidence type="ECO:0000259" key="9">
    <source>
        <dbReference type="Pfam" id="PF16099"/>
    </source>
</evidence>
<dbReference type="GO" id="GO:0016604">
    <property type="term" value="C:nuclear body"/>
    <property type="evidence" value="ECO:0007669"/>
    <property type="project" value="TreeGrafter"/>
</dbReference>
<evidence type="ECO:0000259" key="8">
    <source>
        <dbReference type="Pfam" id="PF08585"/>
    </source>
</evidence>
<dbReference type="PANTHER" id="PTHR14790:SF15">
    <property type="entry name" value="RECQ-MEDIATED GENOME INSTABILITY PROTEIN 1"/>
    <property type="match status" value="1"/>
</dbReference>
<protein>
    <recommendedName>
        <fullName evidence="3">RecQ-mediated genome instability protein 1</fullName>
    </recommendedName>
</protein>
<feature type="region of interest" description="Disordered" evidence="7">
    <location>
        <begin position="406"/>
        <end position="447"/>
    </location>
</feature>
<name>A0AAW0XHB1_CHEQU</name>
<feature type="region of interest" description="Disordered" evidence="7">
    <location>
        <begin position="240"/>
        <end position="283"/>
    </location>
</feature>
<dbReference type="Gene3D" id="1.10.8.1020">
    <property type="entry name" value="RecQ-mediated genome instability protein 1, N-terminal domain"/>
    <property type="match status" value="1"/>
</dbReference>
<keyword evidence="5" id="KW-0539">Nucleus</keyword>
<dbReference type="Pfam" id="PF21000">
    <property type="entry name" value="RMI1_N_N"/>
    <property type="match status" value="1"/>
</dbReference>
<comment type="caution">
    <text evidence="11">The sequence shown here is derived from an EMBL/GenBank/DDBJ whole genome shotgun (WGS) entry which is preliminary data.</text>
</comment>
<dbReference type="Pfam" id="PF08585">
    <property type="entry name" value="RMI1_N_C"/>
    <property type="match status" value="1"/>
</dbReference>
<sequence length="744" mass="81747">MMDVKSAVNTFLKSKHIQVPDEWLTECIQWVRSENTNQNINSSQNVPEKVYEQWLYCDLTELATCCLPFGLQQKKATTITGHFALQVNQIRDVGQAAYAQLLRIQGAETANSDVSAENSYQPGWEPKPTRMLVLQLTDGTSVVQAMEYRLIPRLNANLKPGSKILISGTIQARRGILLLTQEHITILGGEIETLLIPNALENILARQLGTEENEMPREYVDTASTQVAPSQTTQYYPSQLNAASTRSQNSWPPTRGGTQASTRGRGQASIAAPSSNSFDELGDDDFLDADFEAAISQIENQALPLSAANSSSSGLSNKSSTAMSKTRSNTAGDLSTSNVIYKNSNESSRKILNLTNTINTSESNTDMEVRNMDDDIIIDDDIFSDDIDDELLLSAEGQVDKLIPNSAVSTSTKRMRQDTTKCDEKSSDLAKQSSSFSNLSTTSKNHSLTGIRQASTSCISTLTPNIKKVQPVTNKLSKLTTLQKHSKQQAKQSSLKSFLTQLPSQSSGSNSLSNSKTFQQDNQVQDDFQEEFFSDSEMTIMSDSLDMETSCAATSLSSELKLKVTPSISSHFEQPATKAPQIKYNESSLLLSKNIAQIIKQEPPFTYLILLPEKPSVTQEFVVKGFIMTLVSRLEQSAGTWKLTVMINDGTASCEADVDDHVLQELIGMSVEEMIQKKIEAKSNPVLKSQLVKNVGGCQQKLISLCSLLHLRVSADYTRPRLTAITSLTTTVAHQLTKRLSLNS</sequence>
<evidence type="ECO:0000256" key="3">
    <source>
        <dbReference type="ARBA" id="ARBA00018987"/>
    </source>
</evidence>
<dbReference type="InterPro" id="IPR049363">
    <property type="entry name" value="RMI1_N"/>
</dbReference>
<dbReference type="GO" id="GO:0006260">
    <property type="term" value="P:DNA replication"/>
    <property type="evidence" value="ECO:0007669"/>
    <property type="project" value="UniProtKB-KW"/>
</dbReference>
<dbReference type="GO" id="GO:0000712">
    <property type="term" value="P:resolution of meiotic recombination intermediates"/>
    <property type="evidence" value="ECO:0007669"/>
    <property type="project" value="TreeGrafter"/>
</dbReference>
<evidence type="ECO:0000256" key="4">
    <source>
        <dbReference type="ARBA" id="ARBA00022705"/>
    </source>
</evidence>
<comment type="subcellular location">
    <subcellularLocation>
        <location evidence="1">Nucleus</location>
    </subcellularLocation>
</comment>
<proteinExistence type="inferred from homology"/>
<dbReference type="FunFam" id="2.40.50.770:FF:000002">
    <property type="entry name" value="recQ-mediated genome instability protein 1"/>
    <property type="match status" value="1"/>
</dbReference>
<organism evidence="11 12">
    <name type="scientific">Cherax quadricarinatus</name>
    <name type="common">Australian red claw crayfish</name>
    <dbReference type="NCBI Taxonomy" id="27406"/>
    <lineage>
        <taxon>Eukaryota</taxon>
        <taxon>Metazoa</taxon>
        <taxon>Ecdysozoa</taxon>
        <taxon>Arthropoda</taxon>
        <taxon>Crustacea</taxon>
        <taxon>Multicrustacea</taxon>
        <taxon>Malacostraca</taxon>
        <taxon>Eumalacostraca</taxon>
        <taxon>Eucarida</taxon>
        <taxon>Decapoda</taxon>
        <taxon>Pleocyemata</taxon>
        <taxon>Astacidea</taxon>
        <taxon>Parastacoidea</taxon>
        <taxon>Parastacidae</taxon>
        <taxon>Cherax</taxon>
    </lineage>
</organism>
<feature type="domain" description="RecQ-mediated genome instability protein 1 C-terminal OB-fold" evidence="9">
    <location>
        <begin position="602"/>
        <end position="740"/>
    </location>
</feature>
<dbReference type="InterPro" id="IPR044881">
    <property type="entry name" value="RMI1_N_N_sf"/>
</dbReference>
<feature type="compositionally biased region" description="Basic and acidic residues" evidence="7">
    <location>
        <begin position="415"/>
        <end position="428"/>
    </location>
</feature>
<feature type="region of interest" description="Disordered" evidence="7">
    <location>
        <begin position="481"/>
        <end position="520"/>
    </location>
</feature>
<feature type="compositionally biased region" description="Low complexity" evidence="7">
    <location>
        <begin position="489"/>
        <end position="520"/>
    </location>
</feature>